<reference evidence="11 12" key="1">
    <citation type="submission" date="2007-06" db="EMBL/GenBank/DDBJ databases">
        <authorList>
            <person name="Shimkets L."/>
            <person name="Ferriera S."/>
            <person name="Johnson J."/>
            <person name="Kravitz S."/>
            <person name="Beeson K."/>
            <person name="Sutton G."/>
            <person name="Rogers Y.-H."/>
            <person name="Friedman R."/>
            <person name="Frazier M."/>
            <person name="Venter J.C."/>
        </authorList>
    </citation>
    <scope>NUCLEOTIDE SEQUENCE [LARGE SCALE GENOMIC DNA]</scope>
    <source>
        <strain evidence="11 12">SIR-1</strain>
    </source>
</reference>
<dbReference type="RefSeq" id="WP_006973674.1">
    <property type="nucleotide sequence ID" value="NZ_ABCS01000051.1"/>
</dbReference>
<feature type="domain" description="Methylated-DNA-[protein]-cysteine S-methyltransferase DNA binding" evidence="10">
    <location>
        <begin position="97"/>
        <end position="177"/>
    </location>
</feature>
<evidence type="ECO:0000259" key="10">
    <source>
        <dbReference type="Pfam" id="PF01035"/>
    </source>
</evidence>
<dbReference type="InterPro" id="IPR014048">
    <property type="entry name" value="MethylDNA_cys_MeTrfase_DNA-bd"/>
</dbReference>
<dbReference type="GO" id="GO:0032259">
    <property type="term" value="P:methylation"/>
    <property type="evidence" value="ECO:0007669"/>
    <property type="project" value="UniProtKB-KW"/>
</dbReference>
<evidence type="ECO:0000256" key="7">
    <source>
        <dbReference type="ARBA" id="ARBA00023204"/>
    </source>
</evidence>
<evidence type="ECO:0000256" key="9">
    <source>
        <dbReference type="HAMAP-Rule" id="MF_00772"/>
    </source>
</evidence>
<dbReference type="OrthoDB" id="9802228at2"/>
<keyword evidence="3 9" id="KW-0963">Cytoplasm</keyword>
<proteinExistence type="inferred from homology"/>
<evidence type="ECO:0000256" key="5">
    <source>
        <dbReference type="ARBA" id="ARBA00022679"/>
    </source>
</evidence>
<dbReference type="InterPro" id="IPR001497">
    <property type="entry name" value="MethylDNA_cys_MeTrfase_AS"/>
</dbReference>
<dbReference type="InterPro" id="IPR036388">
    <property type="entry name" value="WH-like_DNA-bd_sf"/>
</dbReference>
<dbReference type="EMBL" id="ABCS01000051">
    <property type="protein sequence ID" value="EDM77120.1"/>
    <property type="molecule type" value="Genomic_DNA"/>
</dbReference>
<evidence type="ECO:0000256" key="6">
    <source>
        <dbReference type="ARBA" id="ARBA00022763"/>
    </source>
</evidence>
<comment type="catalytic activity">
    <reaction evidence="8 9">
        <text>a 6-O-methyl-2'-deoxyguanosine in DNA + L-cysteinyl-[protein] = S-methyl-L-cysteinyl-[protein] + a 2'-deoxyguanosine in DNA</text>
        <dbReference type="Rhea" id="RHEA:24000"/>
        <dbReference type="Rhea" id="RHEA-COMP:10131"/>
        <dbReference type="Rhea" id="RHEA-COMP:10132"/>
        <dbReference type="Rhea" id="RHEA-COMP:11367"/>
        <dbReference type="Rhea" id="RHEA-COMP:11368"/>
        <dbReference type="ChEBI" id="CHEBI:29950"/>
        <dbReference type="ChEBI" id="CHEBI:82612"/>
        <dbReference type="ChEBI" id="CHEBI:85445"/>
        <dbReference type="ChEBI" id="CHEBI:85448"/>
        <dbReference type="EC" id="2.1.1.63"/>
    </reaction>
</comment>
<sequence>MASVGFVPSAEGEEWILERLDHPALPAWVATSPEGRVAGITVRETSVLEALARRRGARLTRSGGGRPSAALRQLEEYLAGTRRDFELEILADPAASAFEQAAWEALCAIPFGEVRSYGQQARMLGKPGAARAVGRANGRNPVAVVVPCHRIIGSDGSLTGFTGGLSRKRWLLAHEGVRLRPDAGPSAPVPDNQLSLGL</sequence>
<dbReference type="NCBIfam" id="TIGR00589">
    <property type="entry name" value="ogt"/>
    <property type="match status" value="1"/>
</dbReference>
<dbReference type="EC" id="2.1.1.63" evidence="9"/>
<evidence type="ECO:0000256" key="3">
    <source>
        <dbReference type="ARBA" id="ARBA00022490"/>
    </source>
</evidence>
<evidence type="ECO:0000313" key="11">
    <source>
        <dbReference type="EMBL" id="EDM77120.1"/>
    </source>
</evidence>
<dbReference type="PANTHER" id="PTHR10815:SF5">
    <property type="entry name" value="METHYLATED-DNA--PROTEIN-CYSTEINE METHYLTRANSFERASE"/>
    <property type="match status" value="1"/>
</dbReference>
<dbReference type="eggNOG" id="COG0350">
    <property type="taxonomic scope" value="Bacteria"/>
</dbReference>
<feature type="active site" description="Nucleophile; methyl group acceptor" evidence="9">
    <location>
        <position position="148"/>
    </location>
</feature>
<comment type="catalytic activity">
    <reaction evidence="1 9">
        <text>a 4-O-methyl-thymidine in DNA + L-cysteinyl-[protein] = a thymidine in DNA + S-methyl-L-cysteinyl-[protein]</text>
        <dbReference type="Rhea" id="RHEA:53428"/>
        <dbReference type="Rhea" id="RHEA-COMP:10131"/>
        <dbReference type="Rhea" id="RHEA-COMP:10132"/>
        <dbReference type="Rhea" id="RHEA-COMP:13555"/>
        <dbReference type="Rhea" id="RHEA-COMP:13556"/>
        <dbReference type="ChEBI" id="CHEBI:29950"/>
        <dbReference type="ChEBI" id="CHEBI:82612"/>
        <dbReference type="ChEBI" id="CHEBI:137386"/>
        <dbReference type="ChEBI" id="CHEBI:137387"/>
        <dbReference type="EC" id="2.1.1.63"/>
    </reaction>
</comment>
<comment type="miscellaneous">
    <text evidence="9">This enzyme catalyzes only one turnover and therefore is not strictly catalytic. According to one definition, an enzyme is a biocatalyst that acts repeatedly and over many reaction cycles.</text>
</comment>
<dbReference type="Gene3D" id="1.10.10.10">
    <property type="entry name" value="Winged helix-like DNA-binding domain superfamily/Winged helix DNA-binding domain"/>
    <property type="match status" value="1"/>
</dbReference>
<keyword evidence="6 9" id="KW-0227">DNA damage</keyword>
<dbReference type="Proteomes" id="UP000005801">
    <property type="component" value="Unassembled WGS sequence"/>
</dbReference>
<evidence type="ECO:0000256" key="2">
    <source>
        <dbReference type="ARBA" id="ARBA00008711"/>
    </source>
</evidence>
<dbReference type="PROSITE" id="PS00374">
    <property type="entry name" value="MGMT"/>
    <property type="match status" value="1"/>
</dbReference>
<accession>A6GAD2</accession>
<comment type="function">
    <text evidence="9">Involved in the cellular defense against the biological effects of O6-methylguanine (O6-MeG) and O4-methylthymine (O4-MeT) in DNA. Repairs the methylated nucleobase in DNA by stoichiometrically transferring the methyl group to a cysteine residue in the enzyme. This is a suicide reaction: the enzyme is irreversibly inactivated.</text>
</comment>
<dbReference type="AlphaFoldDB" id="A6GAD2"/>
<evidence type="ECO:0000256" key="1">
    <source>
        <dbReference type="ARBA" id="ARBA00001286"/>
    </source>
</evidence>
<dbReference type="GO" id="GO:0006307">
    <property type="term" value="P:DNA alkylation repair"/>
    <property type="evidence" value="ECO:0007669"/>
    <property type="project" value="UniProtKB-UniRule"/>
</dbReference>
<dbReference type="InterPro" id="IPR036217">
    <property type="entry name" value="MethylDNA_cys_MeTrfase_DNAb"/>
</dbReference>
<dbReference type="HAMAP" id="MF_00772">
    <property type="entry name" value="OGT"/>
    <property type="match status" value="1"/>
</dbReference>
<name>A6GAD2_9BACT</name>
<dbReference type="InterPro" id="IPR023546">
    <property type="entry name" value="MGMT"/>
</dbReference>
<dbReference type="SUPFAM" id="SSF46767">
    <property type="entry name" value="Methylated DNA-protein cysteine methyltransferase, C-terminal domain"/>
    <property type="match status" value="1"/>
</dbReference>
<dbReference type="Pfam" id="PF01035">
    <property type="entry name" value="DNA_binding_1"/>
    <property type="match status" value="1"/>
</dbReference>
<protein>
    <recommendedName>
        <fullName evidence="9">Methylated-DNA--protein-cysteine methyltransferase</fullName>
        <ecNumber evidence="9">2.1.1.63</ecNumber>
    </recommendedName>
    <alternativeName>
        <fullName evidence="9">6-O-methylguanine-DNA methyltransferase</fullName>
        <shortName evidence="9">MGMT</shortName>
    </alternativeName>
    <alternativeName>
        <fullName evidence="9">O-6-methylguanine-DNA-alkyltransferase</fullName>
    </alternativeName>
</protein>
<dbReference type="CDD" id="cd06445">
    <property type="entry name" value="ATase"/>
    <property type="match status" value="1"/>
</dbReference>
<dbReference type="STRING" id="391625.PPSIR1_30596"/>
<keyword evidence="12" id="KW-1185">Reference proteome</keyword>
<gene>
    <name evidence="11" type="ORF">PPSIR1_30596</name>
</gene>
<evidence type="ECO:0000256" key="8">
    <source>
        <dbReference type="ARBA" id="ARBA00049348"/>
    </source>
</evidence>
<comment type="subcellular location">
    <subcellularLocation>
        <location evidence="9">Cytoplasm</location>
    </subcellularLocation>
</comment>
<keyword evidence="7 9" id="KW-0234">DNA repair</keyword>
<comment type="similarity">
    <text evidence="2 9">Belongs to the MGMT family.</text>
</comment>
<keyword evidence="5 9" id="KW-0808">Transferase</keyword>
<keyword evidence="4 9" id="KW-0489">Methyltransferase</keyword>
<dbReference type="FunFam" id="1.10.10.10:FF:000214">
    <property type="entry name" value="Methylated-DNA--protein-cysteine methyltransferase"/>
    <property type="match status" value="1"/>
</dbReference>
<dbReference type="GO" id="GO:0005737">
    <property type="term" value="C:cytoplasm"/>
    <property type="evidence" value="ECO:0007669"/>
    <property type="project" value="UniProtKB-SubCell"/>
</dbReference>
<evidence type="ECO:0000256" key="4">
    <source>
        <dbReference type="ARBA" id="ARBA00022603"/>
    </source>
</evidence>
<dbReference type="GO" id="GO:0003908">
    <property type="term" value="F:methylated-DNA-[protein]-cysteine S-methyltransferase activity"/>
    <property type="evidence" value="ECO:0007669"/>
    <property type="project" value="UniProtKB-UniRule"/>
</dbReference>
<organism evidence="11 12">
    <name type="scientific">Plesiocystis pacifica SIR-1</name>
    <dbReference type="NCBI Taxonomy" id="391625"/>
    <lineage>
        <taxon>Bacteria</taxon>
        <taxon>Pseudomonadati</taxon>
        <taxon>Myxococcota</taxon>
        <taxon>Polyangia</taxon>
        <taxon>Nannocystales</taxon>
        <taxon>Nannocystaceae</taxon>
        <taxon>Plesiocystis</taxon>
    </lineage>
</organism>
<evidence type="ECO:0000313" key="12">
    <source>
        <dbReference type="Proteomes" id="UP000005801"/>
    </source>
</evidence>
<dbReference type="PANTHER" id="PTHR10815">
    <property type="entry name" value="METHYLATED-DNA--PROTEIN-CYSTEINE METHYLTRANSFERASE"/>
    <property type="match status" value="1"/>
</dbReference>
<comment type="caution">
    <text evidence="11">The sequence shown here is derived from an EMBL/GenBank/DDBJ whole genome shotgun (WGS) entry which is preliminary data.</text>
</comment>